<accession>A0A4V1M7H0</accession>
<dbReference type="InterPro" id="IPR013024">
    <property type="entry name" value="GGCT-like"/>
</dbReference>
<dbReference type="Gene3D" id="3.10.490.10">
    <property type="entry name" value="Gamma-glutamyl cyclotransferase-like"/>
    <property type="match status" value="1"/>
</dbReference>
<comment type="caution">
    <text evidence="2">The sequence shown here is derived from an EMBL/GenBank/DDBJ whole genome shotgun (WGS) entry which is preliminary data.</text>
</comment>
<dbReference type="CDD" id="cd06661">
    <property type="entry name" value="GGCT_like"/>
    <property type="match status" value="1"/>
</dbReference>
<dbReference type="Proteomes" id="UP000290204">
    <property type="component" value="Unassembled WGS sequence"/>
</dbReference>
<keyword evidence="3" id="KW-1185">Reference proteome</keyword>
<sequence length="141" mass="15887">MNDAIHLIFVYGSLRSGFPGPAFQYIAPYFTKVADGKVKGKLYDLGEYPAALPTTEDAYIIGELYQANSAEEFGWAIAQLDDYEGVHPEEGEEQLYERAATTIYTDKAEFTAWIYWYKCDVTGKPVIESGDVLEYQRSKAN</sequence>
<evidence type="ECO:0000259" key="1">
    <source>
        <dbReference type="Pfam" id="PF06094"/>
    </source>
</evidence>
<evidence type="ECO:0000313" key="3">
    <source>
        <dbReference type="Proteomes" id="UP000290204"/>
    </source>
</evidence>
<protein>
    <submittedName>
        <fullName evidence="2">Gamma-glutamylcyclotransferase</fullName>
    </submittedName>
</protein>
<keyword evidence="2" id="KW-0808">Transferase</keyword>
<name>A0A4V1M7H0_9BACT</name>
<dbReference type="OrthoDB" id="482277at2"/>
<reference evidence="2 3" key="1">
    <citation type="submission" date="2019-01" db="EMBL/GenBank/DDBJ databases">
        <title>Lacibacter sp. strain TTM-7.</title>
        <authorList>
            <person name="Chen W.-M."/>
        </authorList>
    </citation>
    <scope>NUCLEOTIDE SEQUENCE [LARGE SCALE GENOMIC DNA]</scope>
    <source>
        <strain evidence="2 3">TTM-7</strain>
    </source>
</reference>
<dbReference type="Pfam" id="PF06094">
    <property type="entry name" value="GGACT"/>
    <property type="match status" value="1"/>
</dbReference>
<dbReference type="InterPro" id="IPR009288">
    <property type="entry name" value="AIG2-like_dom"/>
</dbReference>
<dbReference type="AlphaFoldDB" id="A0A4V1M7H0"/>
<organism evidence="2 3">
    <name type="scientific">Lacibacter luteus</name>
    <dbReference type="NCBI Taxonomy" id="2508719"/>
    <lineage>
        <taxon>Bacteria</taxon>
        <taxon>Pseudomonadati</taxon>
        <taxon>Bacteroidota</taxon>
        <taxon>Chitinophagia</taxon>
        <taxon>Chitinophagales</taxon>
        <taxon>Chitinophagaceae</taxon>
        <taxon>Lacibacter</taxon>
    </lineage>
</organism>
<dbReference type="RefSeq" id="WP_129131216.1">
    <property type="nucleotide sequence ID" value="NZ_SDHW01000003.1"/>
</dbReference>
<dbReference type="EMBL" id="SDHW01000003">
    <property type="protein sequence ID" value="RXK59842.1"/>
    <property type="molecule type" value="Genomic_DNA"/>
</dbReference>
<dbReference type="SUPFAM" id="SSF110857">
    <property type="entry name" value="Gamma-glutamyl cyclotransferase-like"/>
    <property type="match status" value="1"/>
</dbReference>
<feature type="domain" description="Gamma-glutamylcyclotransferase AIG2-like" evidence="1">
    <location>
        <begin position="8"/>
        <end position="131"/>
    </location>
</feature>
<dbReference type="InterPro" id="IPR036568">
    <property type="entry name" value="GGCT-like_sf"/>
</dbReference>
<dbReference type="GO" id="GO:0016740">
    <property type="term" value="F:transferase activity"/>
    <property type="evidence" value="ECO:0007669"/>
    <property type="project" value="UniProtKB-KW"/>
</dbReference>
<gene>
    <name evidence="2" type="ORF">ESA94_12360</name>
</gene>
<evidence type="ECO:0000313" key="2">
    <source>
        <dbReference type="EMBL" id="RXK59842.1"/>
    </source>
</evidence>
<proteinExistence type="predicted"/>